<dbReference type="GO" id="GO:0030313">
    <property type="term" value="C:cell envelope"/>
    <property type="evidence" value="ECO:0007669"/>
    <property type="project" value="UniProtKB-SubCell"/>
</dbReference>
<dbReference type="InterPro" id="IPR058627">
    <property type="entry name" value="MdtA-like_C"/>
</dbReference>
<dbReference type="Pfam" id="PF25944">
    <property type="entry name" value="Beta-barrel_RND"/>
    <property type="match status" value="1"/>
</dbReference>
<dbReference type="Gene3D" id="1.10.287.470">
    <property type="entry name" value="Helix hairpin bin"/>
    <property type="match status" value="1"/>
</dbReference>
<gene>
    <name evidence="7" type="ORF">GIW81_06860</name>
</gene>
<feature type="domain" description="Multidrug resistance protein MdtA-like beta-barrel" evidence="5">
    <location>
        <begin position="236"/>
        <end position="324"/>
    </location>
</feature>
<dbReference type="Proteomes" id="UP000440694">
    <property type="component" value="Unassembled WGS sequence"/>
</dbReference>
<dbReference type="InterPro" id="IPR006143">
    <property type="entry name" value="RND_pump_MFP"/>
</dbReference>
<dbReference type="InterPro" id="IPR058624">
    <property type="entry name" value="MdtA-like_HH"/>
</dbReference>
<evidence type="ECO:0000256" key="1">
    <source>
        <dbReference type="ARBA" id="ARBA00004196"/>
    </source>
</evidence>
<dbReference type="FunFam" id="2.40.420.20:FF:000001">
    <property type="entry name" value="Efflux RND transporter periplasmic adaptor subunit"/>
    <property type="match status" value="1"/>
</dbReference>
<evidence type="ECO:0000256" key="2">
    <source>
        <dbReference type="ARBA" id="ARBA00009477"/>
    </source>
</evidence>
<dbReference type="AlphaFoldDB" id="A0A6I3KJB5"/>
<comment type="subcellular location">
    <subcellularLocation>
        <location evidence="1">Cell envelope</location>
    </subcellularLocation>
</comment>
<dbReference type="Pfam" id="PF25967">
    <property type="entry name" value="RND-MFP_C"/>
    <property type="match status" value="1"/>
</dbReference>
<dbReference type="Gene3D" id="2.40.30.170">
    <property type="match status" value="1"/>
</dbReference>
<dbReference type="Gene3D" id="2.40.50.100">
    <property type="match status" value="1"/>
</dbReference>
<comment type="caution">
    <text evidence="7">The sequence shown here is derived from an EMBL/GenBank/DDBJ whole genome shotgun (WGS) entry which is preliminary data.</text>
</comment>
<evidence type="ECO:0000259" key="5">
    <source>
        <dbReference type="Pfam" id="PF25944"/>
    </source>
</evidence>
<dbReference type="SUPFAM" id="SSF111369">
    <property type="entry name" value="HlyD-like secretion proteins"/>
    <property type="match status" value="1"/>
</dbReference>
<dbReference type="PANTHER" id="PTHR30158:SF10">
    <property type="entry name" value="CATION EFFLUX PUMP"/>
    <property type="match status" value="1"/>
</dbReference>
<evidence type="ECO:0000259" key="4">
    <source>
        <dbReference type="Pfam" id="PF25917"/>
    </source>
</evidence>
<dbReference type="Pfam" id="PF25917">
    <property type="entry name" value="BSH_RND"/>
    <property type="match status" value="1"/>
</dbReference>
<evidence type="ECO:0000259" key="3">
    <source>
        <dbReference type="Pfam" id="PF25876"/>
    </source>
</evidence>
<dbReference type="InterPro" id="IPR058626">
    <property type="entry name" value="MdtA-like_b-barrel"/>
</dbReference>
<dbReference type="Pfam" id="PF25876">
    <property type="entry name" value="HH_MFP_RND"/>
    <property type="match status" value="1"/>
</dbReference>
<feature type="domain" description="Multidrug resistance protein MdtA-like C-terminal permuted SH3" evidence="6">
    <location>
        <begin position="330"/>
        <end position="391"/>
    </location>
</feature>
<evidence type="ECO:0000259" key="6">
    <source>
        <dbReference type="Pfam" id="PF25967"/>
    </source>
</evidence>
<feature type="domain" description="Multidrug resistance protein MdtA-like barrel-sandwich hybrid" evidence="4">
    <location>
        <begin position="86"/>
        <end position="222"/>
    </location>
</feature>
<dbReference type="PANTHER" id="PTHR30158">
    <property type="entry name" value="ACRA/E-RELATED COMPONENT OF DRUG EFFLUX TRANSPORTER"/>
    <property type="match status" value="1"/>
</dbReference>
<dbReference type="InterPro" id="IPR058625">
    <property type="entry name" value="MdtA-like_BSH"/>
</dbReference>
<sequence length="420" mass="45354">MRPSYVVLILVVAVAAIIAALGPMRGRSVESGFADIKNAVASLGSSTAPAAKQSAGKLPELTVSRPISRKVIEWDEFTGRFDAVESVDVRARISGYLTEVKFTDGEDVKAGELLFTIDPRPFERALDQAKAQLDQAKVSVSNAKLDVERGRPLLKSDYISRKAFDDRENIVRDAEALVKIGEARVKAAELELSFCRITAPISGRISRPLVTPGNFVSGGGADTGSTILTTIVMQDPIYIYFDVSENNALKYQRLSQASGKGSAGILGASVGIGLPDETGFPHDAKLDFLENRLDQSTGTLRARAKLANRDRLFSPGMFARVRLQGSPEYNALLLPDEAIGTDQANRFVYVVGEDNVPQRRVVELGPLDGGMRIVRKGLEPDDWVILRGQQRVRPGQKIAPRRAPLTVSDAAGDGAAVTKP</sequence>
<dbReference type="GO" id="GO:0005886">
    <property type="term" value="C:plasma membrane"/>
    <property type="evidence" value="ECO:0007669"/>
    <property type="project" value="TreeGrafter"/>
</dbReference>
<name>A0A6I3KJB5_9HYPH</name>
<reference evidence="7 8" key="1">
    <citation type="submission" date="2019-11" db="EMBL/GenBank/DDBJ databases">
        <title>Identification of a novel strain.</title>
        <authorList>
            <person name="Xu Q."/>
            <person name="Wang G."/>
        </authorList>
    </citation>
    <scope>NUCLEOTIDE SEQUENCE [LARGE SCALE GENOMIC DNA]</scope>
    <source>
        <strain evidence="8">xq</strain>
    </source>
</reference>
<evidence type="ECO:0000313" key="8">
    <source>
        <dbReference type="Proteomes" id="UP000440694"/>
    </source>
</evidence>
<evidence type="ECO:0000313" key="7">
    <source>
        <dbReference type="EMBL" id="MTD94056.1"/>
    </source>
</evidence>
<dbReference type="GO" id="GO:0046677">
    <property type="term" value="P:response to antibiotic"/>
    <property type="evidence" value="ECO:0007669"/>
    <property type="project" value="TreeGrafter"/>
</dbReference>
<protein>
    <submittedName>
        <fullName evidence="7">Efflux RND transporter periplasmic adaptor subunit</fullName>
    </submittedName>
</protein>
<dbReference type="RefSeq" id="WP_154738530.1">
    <property type="nucleotide sequence ID" value="NZ_WMBQ01000001.1"/>
</dbReference>
<keyword evidence="8" id="KW-1185">Reference proteome</keyword>
<dbReference type="NCBIfam" id="TIGR01730">
    <property type="entry name" value="RND_mfp"/>
    <property type="match status" value="1"/>
</dbReference>
<dbReference type="Gene3D" id="2.40.420.20">
    <property type="match status" value="1"/>
</dbReference>
<accession>A0A6I3KJB5</accession>
<feature type="domain" description="Multidrug resistance protein MdtA-like alpha-helical hairpin" evidence="3">
    <location>
        <begin position="126"/>
        <end position="194"/>
    </location>
</feature>
<organism evidence="7 8">
    <name type="scientific">Hyphomicrobium album</name>
    <dbReference type="NCBI Taxonomy" id="2665159"/>
    <lineage>
        <taxon>Bacteria</taxon>
        <taxon>Pseudomonadati</taxon>
        <taxon>Pseudomonadota</taxon>
        <taxon>Alphaproteobacteria</taxon>
        <taxon>Hyphomicrobiales</taxon>
        <taxon>Hyphomicrobiaceae</taxon>
        <taxon>Hyphomicrobium</taxon>
    </lineage>
</organism>
<comment type="similarity">
    <text evidence="2">Belongs to the membrane fusion protein (MFP) (TC 8.A.1) family.</text>
</comment>
<dbReference type="EMBL" id="WMBQ01000001">
    <property type="protein sequence ID" value="MTD94056.1"/>
    <property type="molecule type" value="Genomic_DNA"/>
</dbReference>
<proteinExistence type="inferred from homology"/>
<dbReference type="GO" id="GO:0022857">
    <property type="term" value="F:transmembrane transporter activity"/>
    <property type="evidence" value="ECO:0007669"/>
    <property type="project" value="InterPro"/>
</dbReference>